<evidence type="ECO:0000313" key="1">
    <source>
        <dbReference type="EMBL" id="MDQ8206217.1"/>
    </source>
</evidence>
<dbReference type="EMBL" id="JARXHW010000002">
    <property type="protein sequence ID" value="MDQ8206217.1"/>
    <property type="molecule type" value="Genomic_DNA"/>
</dbReference>
<name>A0ABU1APW6_9BACT</name>
<gene>
    <name evidence="1" type="ORF">QEH52_01755</name>
</gene>
<accession>A0ABU1APW6</accession>
<organism evidence="1 2">
    <name type="scientific">Thalassobacterium maritimum</name>
    <dbReference type="NCBI Taxonomy" id="3041265"/>
    <lineage>
        <taxon>Bacteria</taxon>
        <taxon>Pseudomonadati</taxon>
        <taxon>Verrucomicrobiota</taxon>
        <taxon>Opitutia</taxon>
        <taxon>Puniceicoccales</taxon>
        <taxon>Coraliomargaritaceae</taxon>
        <taxon>Thalassobacterium</taxon>
    </lineage>
</organism>
<proteinExistence type="predicted"/>
<keyword evidence="2" id="KW-1185">Reference proteome</keyword>
<dbReference type="Proteomes" id="UP001225316">
    <property type="component" value="Unassembled WGS sequence"/>
</dbReference>
<comment type="caution">
    <text evidence="1">The sequence shown here is derived from an EMBL/GenBank/DDBJ whole genome shotgun (WGS) entry which is preliminary data.</text>
</comment>
<dbReference type="InterPro" id="IPR045384">
    <property type="entry name" value="DUF6527"/>
</dbReference>
<protein>
    <submittedName>
        <fullName evidence="1">DUF6527 family protein</fullName>
    </submittedName>
</protein>
<dbReference type="RefSeq" id="WP_308948226.1">
    <property type="nucleotide sequence ID" value="NZ_JARXHW010000002.1"/>
</dbReference>
<evidence type="ECO:0000313" key="2">
    <source>
        <dbReference type="Proteomes" id="UP001225316"/>
    </source>
</evidence>
<reference evidence="1 2" key="1">
    <citation type="submission" date="2023-04" db="EMBL/GenBank/DDBJ databases">
        <title>A novel bacteria isolated from coastal sediment.</title>
        <authorList>
            <person name="Liu X.-J."/>
            <person name="Du Z.-J."/>
        </authorList>
    </citation>
    <scope>NUCLEOTIDE SEQUENCE [LARGE SCALE GENOMIC DNA]</scope>
    <source>
        <strain evidence="1 2">SDUM461003</strain>
    </source>
</reference>
<sequence>MITQTRKLDGKTFLKIQPHGYARPIELPVIQSGNRDAANAWTWNGSEDKPTLRPSIKTDHGDGTMTHVWLNDGMCQHLADSTDGHAGKTLPLIQF</sequence>
<dbReference type="Pfam" id="PF20137">
    <property type="entry name" value="BubE"/>
    <property type="match status" value="1"/>
</dbReference>